<dbReference type="AlphaFoldDB" id="A3INL3"/>
<accession>A3INL3</accession>
<proteinExistence type="predicted"/>
<protein>
    <submittedName>
        <fullName evidence="1">Uncharacterized protein</fullName>
    </submittedName>
</protein>
<reference evidence="1 2" key="1">
    <citation type="submission" date="2007-03" db="EMBL/GenBank/DDBJ databases">
        <authorList>
            <person name="Stal L."/>
            <person name="Ferriera S."/>
            <person name="Johnson J."/>
            <person name="Kravitz S."/>
            <person name="Beeson K."/>
            <person name="Sutton G."/>
            <person name="Rogers Y.-H."/>
            <person name="Friedman R."/>
            <person name="Frazier M."/>
            <person name="Venter J.C."/>
        </authorList>
    </citation>
    <scope>NUCLEOTIDE SEQUENCE [LARGE SCALE GENOMIC DNA]</scope>
    <source>
        <strain evidence="1 2">CCY0110</strain>
    </source>
</reference>
<evidence type="ECO:0000313" key="2">
    <source>
        <dbReference type="Proteomes" id="UP000003781"/>
    </source>
</evidence>
<evidence type="ECO:0000313" key="1">
    <source>
        <dbReference type="EMBL" id="EAZ91911.1"/>
    </source>
</evidence>
<name>A3INL3_9CHRO</name>
<dbReference type="Proteomes" id="UP000003781">
    <property type="component" value="Unassembled WGS sequence"/>
</dbReference>
<comment type="caution">
    <text evidence="1">The sequence shown here is derived from an EMBL/GenBank/DDBJ whole genome shotgun (WGS) entry which is preliminary data.</text>
</comment>
<keyword evidence="2" id="KW-1185">Reference proteome</keyword>
<dbReference type="EMBL" id="AAXW01000010">
    <property type="protein sequence ID" value="EAZ91911.1"/>
    <property type="molecule type" value="Genomic_DNA"/>
</dbReference>
<organism evidence="1 2">
    <name type="scientific">Crocosphaera chwakensis CCY0110</name>
    <dbReference type="NCBI Taxonomy" id="391612"/>
    <lineage>
        <taxon>Bacteria</taxon>
        <taxon>Bacillati</taxon>
        <taxon>Cyanobacteriota</taxon>
        <taxon>Cyanophyceae</taxon>
        <taxon>Oscillatoriophycideae</taxon>
        <taxon>Chroococcales</taxon>
        <taxon>Aphanothecaceae</taxon>
        <taxon>Crocosphaera</taxon>
        <taxon>Crocosphaera chwakensis</taxon>
    </lineage>
</organism>
<gene>
    <name evidence="1" type="ORF">CY0110_29589</name>
</gene>
<sequence length="47" mass="5115">MLPGGQLNEAASALSAWKPIEAVANTEAPTKVERTFFIIHSVYVLSR</sequence>